<sequence>MLNWAYNLLNIEDDFLIWNALRVQYRIVNIVNESVGDKNPNPLREQFEKNGTMAKLFKIIQNESNKDKINYQYVVMIIGYLFKAVELPDGIEIPIIKILKELTQTPYIYMPTQALVGLAFLAESQEVEEEGKPNPLREEMEKDGCLKKLLNVFNNTGFKDKEINSNAAISIGYLFKAIPIPIEYGSDIINHLKIKINHLNPFIVDNSLSALISLAQCQIHITNIPVEMKKQQFLQFPQRFGQVKYMYYSPFVKGRAHFADVEYETHQQAESIARSSAQQRIFGGVILQVRWDMGQNTIKQKEIDKRIKMKKENNLDEEIEDGDRSENNAVNFQNFKSTMKNNEILKFVSRFGLVKKFLIHSPNQQEDEKEAQNNKSVIVEYINKEGLNEALKANGSEFEGCKLKTEQYKSDIILLPFTLMIQTFPYKLYQLMPLEEFRMWKRRKQNKQLYAILITGFPKELTLNEFFDFMDNKRIEAQGGFVSEEVGDTSSFAIAYFNNEAKLQDDL</sequence>
<protein>
    <recommendedName>
        <fullName evidence="1">RRM domain-containing protein</fullName>
    </recommendedName>
</protein>
<organism evidence="2 3">
    <name type="scientific">Streblomastix strix</name>
    <dbReference type="NCBI Taxonomy" id="222440"/>
    <lineage>
        <taxon>Eukaryota</taxon>
        <taxon>Metamonada</taxon>
        <taxon>Preaxostyla</taxon>
        <taxon>Oxymonadida</taxon>
        <taxon>Streblomastigidae</taxon>
        <taxon>Streblomastix</taxon>
    </lineage>
</organism>
<comment type="caution">
    <text evidence="2">The sequence shown here is derived from an EMBL/GenBank/DDBJ whole genome shotgun (WGS) entry which is preliminary data.</text>
</comment>
<dbReference type="SMART" id="SM00360">
    <property type="entry name" value="RRM"/>
    <property type="match status" value="2"/>
</dbReference>
<dbReference type="InterPro" id="IPR016024">
    <property type="entry name" value="ARM-type_fold"/>
</dbReference>
<evidence type="ECO:0000313" key="3">
    <source>
        <dbReference type="Proteomes" id="UP000324800"/>
    </source>
</evidence>
<dbReference type="InterPro" id="IPR000504">
    <property type="entry name" value="RRM_dom"/>
</dbReference>
<dbReference type="Gene3D" id="3.30.70.330">
    <property type="match status" value="2"/>
</dbReference>
<dbReference type="SUPFAM" id="SSF48371">
    <property type="entry name" value="ARM repeat"/>
    <property type="match status" value="1"/>
</dbReference>
<accession>A0A5J4WR75</accession>
<dbReference type="SUPFAM" id="SSF54928">
    <property type="entry name" value="RNA-binding domain, RBD"/>
    <property type="match status" value="2"/>
</dbReference>
<dbReference type="EMBL" id="SNRW01001214">
    <property type="protein sequence ID" value="KAA6397283.1"/>
    <property type="molecule type" value="Genomic_DNA"/>
</dbReference>
<dbReference type="GO" id="GO:0003723">
    <property type="term" value="F:RNA binding"/>
    <property type="evidence" value="ECO:0007669"/>
    <property type="project" value="InterPro"/>
</dbReference>
<dbReference type="Proteomes" id="UP000324800">
    <property type="component" value="Unassembled WGS sequence"/>
</dbReference>
<dbReference type="InterPro" id="IPR012677">
    <property type="entry name" value="Nucleotide-bd_a/b_plait_sf"/>
</dbReference>
<name>A0A5J4WR75_9EUKA</name>
<feature type="domain" description="RRM" evidence="1">
    <location>
        <begin position="329"/>
        <end position="406"/>
    </location>
</feature>
<evidence type="ECO:0000259" key="1">
    <source>
        <dbReference type="SMART" id="SM00360"/>
    </source>
</evidence>
<feature type="domain" description="RRM" evidence="1">
    <location>
        <begin position="218"/>
        <end position="290"/>
    </location>
</feature>
<dbReference type="InterPro" id="IPR035979">
    <property type="entry name" value="RBD_domain_sf"/>
</dbReference>
<dbReference type="AlphaFoldDB" id="A0A5J4WR75"/>
<reference evidence="2 3" key="1">
    <citation type="submission" date="2019-03" db="EMBL/GenBank/DDBJ databases">
        <title>Single cell metagenomics reveals metabolic interactions within the superorganism composed of flagellate Streblomastix strix and complex community of Bacteroidetes bacteria on its surface.</title>
        <authorList>
            <person name="Treitli S.C."/>
            <person name="Kolisko M."/>
            <person name="Husnik F."/>
            <person name="Keeling P."/>
            <person name="Hampl V."/>
        </authorList>
    </citation>
    <scope>NUCLEOTIDE SEQUENCE [LARGE SCALE GENOMIC DNA]</scope>
    <source>
        <strain evidence="2">ST1C</strain>
    </source>
</reference>
<evidence type="ECO:0000313" key="2">
    <source>
        <dbReference type="EMBL" id="KAA6397283.1"/>
    </source>
</evidence>
<proteinExistence type="predicted"/>
<gene>
    <name evidence="2" type="ORF">EZS28_007189</name>
</gene>